<dbReference type="Pfam" id="PF05368">
    <property type="entry name" value="NmrA"/>
    <property type="match status" value="1"/>
</dbReference>
<dbReference type="CDD" id="cd05251">
    <property type="entry name" value="NmrA_like_SDR_a"/>
    <property type="match status" value="1"/>
</dbReference>
<dbReference type="Gene3D" id="3.40.50.720">
    <property type="entry name" value="NAD(P)-binding Rossmann-like Domain"/>
    <property type="match status" value="1"/>
</dbReference>
<dbReference type="InterPro" id="IPR008030">
    <property type="entry name" value="NmrA-like"/>
</dbReference>
<dbReference type="PANTHER" id="PTHR42748:SF7">
    <property type="entry name" value="NMRA LIKE REDOX SENSOR 1-RELATED"/>
    <property type="match status" value="1"/>
</dbReference>
<sequence>MSLHTVLGATGAQGGAVVTALLELGETVRAVTRHASSARAQALSAAGVEVVEADLLDQAALRAAFADTDTVFAVTTPFESGPQAEIDQGMSILAASVDVAHLVFSSVSDADRRTGVPHFDSKAVVESALRESGRPHTIIGPTYFYDNIVGSLDEIRETGLLELPIPTTTPLQQLSRRDLGRFAAAVLTDPSVFDGLRIDIASDNPTPDEMAATLGAVLDREVTAVATDPAELGSDDMRAMFTYLGGHGYSADINNLHATHPGIGWQTFGDWLDGVISTR</sequence>
<comment type="caution">
    <text evidence="4">The sequence shown here is derived from an EMBL/GenBank/DDBJ whole genome shotgun (WGS) entry which is preliminary data.</text>
</comment>
<evidence type="ECO:0000313" key="4">
    <source>
        <dbReference type="EMBL" id="GGF19603.1"/>
    </source>
</evidence>
<dbReference type="InterPro" id="IPR051164">
    <property type="entry name" value="NmrA-like_oxidored"/>
</dbReference>
<evidence type="ECO:0000313" key="5">
    <source>
        <dbReference type="Proteomes" id="UP000632454"/>
    </source>
</evidence>
<evidence type="ECO:0000256" key="2">
    <source>
        <dbReference type="ARBA" id="ARBA00022857"/>
    </source>
</evidence>
<dbReference type="SUPFAM" id="SSF51735">
    <property type="entry name" value="NAD(P)-binding Rossmann-fold domains"/>
    <property type="match status" value="1"/>
</dbReference>
<evidence type="ECO:0000259" key="3">
    <source>
        <dbReference type="Pfam" id="PF05368"/>
    </source>
</evidence>
<comment type="similarity">
    <text evidence="1">Belongs to the NmrA-type oxidoreductase family.</text>
</comment>
<organism evidence="4 5">
    <name type="scientific">Williamsia phyllosphaerae</name>
    <dbReference type="NCBI Taxonomy" id="885042"/>
    <lineage>
        <taxon>Bacteria</taxon>
        <taxon>Bacillati</taxon>
        <taxon>Actinomycetota</taxon>
        <taxon>Actinomycetes</taxon>
        <taxon>Mycobacteriales</taxon>
        <taxon>Nocardiaceae</taxon>
        <taxon>Williamsia</taxon>
    </lineage>
</organism>
<keyword evidence="5" id="KW-1185">Reference proteome</keyword>
<accession>A0ABQ1UIQ1</accession>
<dbReference type="PANTHER" id="PTHR42748">
    <property type="entry name" value="NITROGEN METABOLITE REPRESSION PROTEIN NMRA FAMILY MEMBER"/>
    <property type="match status" value="1"/>
</dbReference>
<dbReference type="InterPro" id="IPR036291">
    <property type="entry name" value="NAD(P)-bd_dom_sf"/>
</dbReference>
<name>A0ABQ1UIQ1_9NOCA</name>
<dbReference type="EMBL" id="BMCS01000001">
    <property type="protein sequence ID" value="GGF19603.1"/>
    <property type="molecule type" value="Genomic_DNA"/>
</dbReference>
<dbReference type="RefSeq" id="WP_188488275.1">
    <property type="nucleotide sequence ID" value="NZ_BMCS01000001.1"/>
</dbReference>
<dbReference type="Gene3D" id="3.90.25.10">
    <property type="entry name" value="UDP-galactose 4-epimerase, domain 1"/>
    <property type="match status" value="1"/>
</dbReference>
<proteinExistence type="inferred from homology"/>
<protein>
    <recommendedName>
        <fullName evidence="3">NmrA-like domain-containing protein</fullName>
    </recommendedName>
</protein>
<reference evidence="5" key="1">
    <citation type="journal article" date="2019" name="Int. J. Syst. Evol. Microbiol.">
        <title>The Global Catalogue of Microorganisms (GCM) 10K type strain sequencing project: providing services to taxonomists for standard genome sequencing and annotation.</title>
        <authorList>
            <consortium name="The Broad Institute Genomics Platform"/>
            <consortium name="The Broad Institute Genome Sequencing Center for Infectious Disease"/>
            <person name="Wu L."/>
            <person name="Ma J."/>
        </authorList>
    </citation>
    <scope>NUCLEOTIDE SEQUENCE [LARGE SCALE GENOMIC DNA]</scope>
    <source>
        <strain evidence="5">CCM 7855</strain>
    </source>
</reference>
<keyword evidence="2" id="KW-0521">NADP</keyword>
<gene>
    <name evidence="4" type="ORF">GCM10007298_14570</name>
</gene>
<evidence type="ECO:0000256" key="1">
    <source>
        <dbReference type="ARBA" id="ARBA00006328"/>
    </source>
</evidence>
<feature type="domain" description="NmrA-like" evidence="3">
    <location>
        <begin position="5"/>
        <end position="257"/>
    </location>
</feature>
<dbReference type="Proteomes" id="UP000632454">
    <property type="component" value="Unassembled WGS sequence"/>
</dbReference>